<gene>
    <name evidence="3" type="primary">yfgF</name>
    <name evidence="3" type="ORF">PH7735_02929</name>
</gene>
<dbReference type="InterPro" id="IPR050706">
    <property type="entry name" value="Cyclic-di-GMP_PDE-like"/>
</dbReference>
<dbReference type="EC" id="3.1.4.52" evidence="3"/>
<name>A0A0P1IJF3_9RHOB</name>
<dbReference type="GO" id="GO:0071111">
    <property type="term" value="F:cyclic-guanylate-specific phosphodiesterase activity"/>
    <property type="evidence" value="ECO:0007669"/>
    <property type="project" value="UniProtKB-EC"/>
</dbReference>
<accession>A0A0P1IJF3</accession>
<evidence type="ECO:0000259" key="2">
    <source>
        <dbReference type="PROSITE" id="PS50883"/>
    </source>
</evidence>
<dbReference type="GeneID" id="83881928"/>
<reference evidence="4" key="1">
    <citation type="submission" date="2015-09" db="EMBL/GenBank/DDBJ databases">
        <authorList>
            <person name="Rodrigo-Torres Lidia"/>
            <person name="Arahal R.David."/>
        </authorList>
    </citation>
    <scope>NUCLEOTIDE SEQUENCE [LARGE SCALE GENOMIC DNA]</scope>
    <source>
        <strain evidence="4">CECT 7735</strain>
    </source>
</reference>
<sequence length="280" mass="31460">MRHKRKGRFANIPEGQTSPLESAVHSRDGTTMDMVKEAIEHKQVRLAYQPVVSAKDTKKPVFYEGLIRVLDETGRVIPAKDFMGAVAHTDLGRQLDCLALELGLHTLGTQPTIRLSINMSGRSIGYSRWMNSFRRGLKRWPDIADRLILEISESSVNELPEIVADFMDDLQLQGVSFALDDYGAGKTSFRVFKDFYFDILKLDGQFTKNIHTDSENQIIAKSIAFLGNQFDIYTVAGRVETPKDAEVLRDLGFDCLQGFLFGSPSVTPPWKEKKKNKSAA</sequence>
<dbReference type="AlphaFoldDB" id="A0A0P1IJF3"/>
<dbReference type="Pfam" id="PF00563">
    <property type="entry name" value="EAL"/>
    <property type="match status" value="1"/>
</dbReference>
<dbReference type="PANTHER" id="PTHR33121:SF79">
    <property type="entry name" value="CYCLIC DI-GMP PHOSPHODIESTERASE PDED-RELATED"/>
    <property type="match status" value="1"/>
</dbReference>
<dbReference type="CDD" id="cd01948">
    <property type="entry name" value="EAL"/>
    <property type="match status" value="1"/>
</dbReference>
<dbReference type="PROSITE" id="PS50883">
    <property type="entry name" value="EAL"/>
    <property type="match status" value="1"/>
</dbReference>
<proteinExistence type="predicted"/>
<dbReference type="Proteomes" id="UP000051870">
    <property type="component" value="Unassembled WGS sequence"/>
</dbReference>
<dbReference type="RefSeq" id="WP_058312093.1">
    <property type="nucleotide sequence ID" value="NZ_CYTW01000003.1"/>
</dbReference>
<evidence type="ECO:0000313" key="4">
    <source>
        <dbReference type="Proteomes" id="UP000051870"/>
    </source>
</evidence>
<keyword evidence="3" id="KW-0378">Hydrolase</keyword>
<dbReference type="InterPro" id="IPR035919">
    <property type="entry name" value="EAL_sf"/>
</dbReference>
<dbReference type="SUPFAM" id="SSF141868">
    <property type="entry name" value="EAL domain-like"/>
    <property type="match status" value="1"/>
</dbReference>
<organism evidence="3 4">
    <name type="scientific">Shimia thalassica</name>
    <dbReference type="NCBI Taxonomy" id="1715693"/>
    <lineage>
        <taxon>Bacteria</taxon>
        <taxon>Pseudomonadati</taxon>
        <taxon>Pseudomonadota</taxon>
        <taxon>Alphaproteobacteria</taxon>
        <taxon>Rhodobacterales</taxon>
        <taxon>Roseobacteraceae</taxon>
    </lineage>
</organism>
<dbReference type="Gene3D" id="3.20.20.450">
    <property type="entry name" value="EAL domain"/>
    <property type="match status" value="1"/>
</dbReference>
<protein>
    <submittedName>
        <fullName evidence="3">Cyclic di-GMP phosphodiesterase YfgF</fullName>
        <ecNumber evidence="3">3.1.4.52</ecNumber>
    </submittedName>
</protein>
<dbReference type="STRING" id="1715693.PH7735_02929"/>
<dbReference type="EMBL" id="CYTW01000003">
    <property type="protein sequence ID" value="CUK05654.1"/>
    <property type="molecule type" value="Genomic_DNA"/>
</dbReference>
<dbReference type="InterPro" id="IPR001633">
    <property type="entry name" value="EAL_dom"/>
</dbReference>
<dbReference type="SMART" id="SM00052">
    <property type="entry name" value="EAL"/>
    <property type="match status" value="1"/>
</dbReference>
<keyword evidence="4" id="KW-1185">Reference proteome</keyword>
<feature type="domain" description="EAL" evidence="2">
    <location>
        <begin position="28"/>
        <end position="278"/>
    </location>
</feature>
<evidence type="ECO:0000313" key="3">
    <source>
        <dbReference type="EMBL" id="CUK05654.1"/>
    </source>
</evidence>
<feature type="region of interest" description="Disordered" evidence="1">
    <location>
        <begin position="1"/>
        <end position="27"/>
    </location>
</feature>
<dbReference type="PANTHER" id="PTHR33121">
    <property type="entry name" value="CYCLIC DI-GMP PHOSPHODIESTERASE PDEF"/>
    <property type="match status" value="1"/>
</dbReference>
<evidence type="ECO:0000256" key="1">
    <source>
        <dbReference type="SAM" id="MobiDB-lite"/>
    </source>
</evidence>